<keyword evidence="7" id="KW-1185">Reference proteome</keyword>
<keyword evidence="3 4" id="KW-0067">ATP-binding</keyword>
<dbReference type="Gene3D" id="3.30.1490.20">
    <property type="entry name" value="ATP-grasp fold, A domain"/>
    <property type="match status" value="1"/>
</dbReference>
<dbReference type="Gene3D" id="3.40.50.20">
    <property type="match status" value="1"/>
</dbReference>
<dbReference type="InterPro" id="IPR040570">
    <property type="entry name" value="LAL_C2"/>
</dbReference>
<organism evidence="6 7">
    <name type="scientific">Eubacterium barkeri</name>
    <name type="common">Clostridium barkeri</name>
    <dbReference type="NCBI Taxonomy" id="1528"/>
    <lineage>
        <taxon>Bacteria</taxon>
        <taxon>Bacillati</taxon>
        <taxon>Bacillota</taxon>
        <taxon>Clostridia</taxon>
        <taxon>Eubacteriales</taxon>
        <taxon>Eubacteriaceae</taxon>
        <taxon>Eubacterium</taxon>
    </lineage>
</organism>
<protein>
    <submittedName>
        <fullName evidence="6">Biotin carboxylase</fullName>
    </submittedName>
</protein>
<evidence type="ECO:0000313" key="6">
    <source>
        <dbReference type="EMBL" id="SDY01546.1"/>
    </source>
</evidence>
<feature type="domain" description="ATP-grasp" evidence="5">
    <location>
        <begin position="109"/>
        <end position="301"/>
    </location>
</feature>
<keyword evidence="2 4" id="KW-0547">Nucleotide-binding</keyword>
<keyword evidence="1" id="KW-0436">Ligase</keyword>
<dbReference type="SUPFAM" id="SSF56059">
    <property type="entry name" value="Glutathione synthetase ATP-binding domain-like"/>
    <property type="match status" value="1"/>
</dbReference>
<sequence>MVKKKVMILGASIGQVSIINKAKELGYEVAVVDQNENAVGIQFSDVFFHASTIDENAVTEIAKKYRPDGITTVQTDMPVRAIAKACSECGLTGISYDTAIKATDKQQMIEAFKASGISSPWYFVVENGKIDSVLDELIYPCIFKPVDNSGSRGISLVENKQCVKEALLYSTRNSKNGKILIEEYLRGPEVSVEIFMIDGVAHILAITDKLTTGAPHFVEIGHSEQTQLDEKSKEDIAKLAKDAMLTIGVFNGPGHVEIILTKDGPKMVELGARLGGDFITTDLVPLATGVDLLAATLQMACGEEPNLEIKFDKGSAIRFIAAEEGIIESIQGIREAKNIKGTVKVEMLKDVGQIIQPLKSSLDRVGYIIAQGNTPEEAIEKCSTALEKINIRIRKI</sequence>
<evidence type="ECO:0000256" key="4">
    <source>
        <dbReference type="PROSITE-ProRule" id="PRU00409"/>
    </source>
</evidence>
<name>A0A1H3GE46_EUBBA</name>
<dbReference type="PANTHER" id="PTHR43585:SF2">
    <property type="entry name" value="ATP-GRASP ENZYME FSQD"/>
    <property type="match status" value="1"/>
</dbReference>
<evidence type="ECO:0000256" key="2">
    <source>
        <dbReference type="ARBA" id="ARBA00022741"/>
    </source>
</evidence>
<dbReference type="InterPro" id="IPR052032">
    <property type="entry name" value="ATP-dep_AA_Ligase"/>
</dbReference>
<dbReference type="SUPFAM" id="SSF52440">
    <property type="entry name" value="PreATP-grasp domain"/>
    <property type="match status" value="1"/>
</dbReference>
<dbReference type="InterPro" id="IPR016185">
    <property type="entry name" value="PreATP-grasp_dom_sf"/>
</dbReference>
<evidence type="ECO:0000256" key="3">
    <source>
        <dbReference type="ARBA" id="ARBA00022840"/>
    </source>
</evidence>
<dbReference type="InterPro" id="IPR011761">
    <property type="entry name" value="ATP-grasp"/>
</dbReference>
<dbReference type="GO" id="GO:0005524">
    <property type="term" value="F:ATP binding"/>
    <property type="evidence" value="ECO:0007669"/>
    <property type="project" value="UniProtKB-UniRule"/>
</dbReference>
<dbReference type="Proteomes" id="UP000199652">
    <property type="component" value="Unassembled WGS sequence"/>
</dbReference>
<dbReference type="Gene3D" id="3.30.470.20">
    <property type="entry name" value="ATP-grasp fold, B domain"/>
    <property type="match status" value="1"/>
</dbReference>
<dbReference type="InterPro" id="IPR013815">
    <property type="entry name" value="ATP_grasp_subdomain_1"/>
</dbReference>
<proteinExistence type="predicted"/>
<dbReference type="GO" id="GO:0046872">
    <property type="term" value="F:metal ion binding"/>
    <property type="evidence" value="ECO:0007669"/>
    <property type="project" value="InterPro"/>
</dbReference>
<accession>A0A1H3GE46</accession>
<evidence type="ECO:0000256" key="1">
    <source>
        <dbReference type="ARBA" id="ARBA00022598"/>
    </source>
</evidence>
<dbReference type="GO" id="GO:0016874">
    <property type="term" value="F:ligase activity"/>
    <property type="evidence" value="ECO:0007669"/>
    <property type="project" value="UniProtKB-KW"/>
</dbReference>
<dbReference type="PROSITE" id="PS50975">
    <property type="entry name" value="ATP_GRASP"/>
    <property type="match status" value="1"/>
</dbReference>
<reference evidence="7" key="1">
    <citation type="submission" date="2016-10" db="EMBL/GenBank/DDBJ databases">
        <authorList>
            <person name="Varghese N."/>
            <person name="Submissions S."/>
        </authorList>
    </citation>
    <scope>NUCLEOTIDE SEQUENCE [LARGE SCALE GENOMIC DNA]</scope>
    <source>
        <strain evidence="7">VPI 5359</strain>
    </source>
</reference>
<evidence type="ECO:0000313" key="7">
    <source>
        <dbReference type="Proteomes" id="UP000199652"/>
    </source>
</evidence>
<dbReference type="AlphaFoldDB" id="A0A1H3GE46"/>
<gene>
    <name evidence="6" type="ORF">SAMN04488579_11381</name>
</gene>
<dbReference type="STRING" id="1528.SAMN04488579_11381"/>
<dbReference type="EMBL" id="FNOU01000013">
    <property type="protein sequence ID" value="SDY01546.1"/>
    <property type="molecule type" value="Genomic_DNA"/>
</dbReference>
<dbReference type="Pfam" id="PF18603">
    <property type="entry name" value="LAL_C2"/>
    <property type="match status" value="1"/>
</dbReference>
<dbReference type="PANTHER" id="PTHR43585">
    <property type="entry name" value="FUMIPYRROLE BIOSYNTHESIS PROTEIN C"/>
    <property type="match status" value="1"/>
</dbReference>
<dbReference type="Pfam" id="PF13535">
    <property type="entry name" value="ATP-grasp_4"/>
    <property type="match status" value="1"/>
</dbReference>
<evidence type="ECO:0000259" key="5">
    <source>
        <dbReference type="PROSITE" id="PS50975"/>
    </source>
</evidence>